<organism evidence="1 4">
    <name type="scientific">Streptomyces radicis</name>
    <dbReference type="NCBI Taxonomy" id="1750517"/>
    <lineage>
        <taxon>Bacteria</taxon>
        <taxon>Bacillati</taxon>
        <taxon>Actinomycetota</taxon>
        <taxon>Actinomycetes</taxon>
        <taxon>Kitasatosporales</taxon>
        <taxon>Streptomycetaceae</taxon>
        <taxon>Streptomyces</taxon>
    </lineage>
</organism>
<evidence type="ECO:0000313" key="4">
    <source>
        <dbReference type="Proteomes" id="UP000275024"/>
    </source>
</evidence>
<keyword evidence="3" id="KW-1185">Reference proteome</keyword>
<dbReference type="EMBL" id="RBDX01000011">
    <property type="protein sequence ID" value="RKN08340.1"/>
    <property type="molecule type" value="Genomic_DNA"/>
</dbReference>
<accession>A0A3A9W656</accession>
<protein>
    <submittedName>
        <fullName evidence="1">Transcriptional regulator</fullName>
    </submittedName>
</protein>
<evidence type="ECO:0000313" key="1">
    <source>
        <dbReference type="EMBL" id="RKN08340.1"/>
    </source>
</evidence>
<reference evidence="3 4" key="1">
    <citation type="submission" date="2018-09" db="EMBL/GenBank/DDBJ databases">
        <title>Streptomyces sp. nov. DS1-2, an endophytic actinomycete isolated from roots of Dendrobium scabrilingue.</title>
        <authorList>
            <person name="Kuncharoen N."/>
            <person name="Kudo T."/>
            <person name="Ohkuma M."/>
            <person name="Yuki M."/>
            <person name="Tanasupawat S."/>
        </authorList>
    </citation>
    <scope>NUCLEOTIDE SEQUENCE [LARGE SCALE GENOMIC DNA]</scope>
    <source>
        <strain evidence="1 4">AZ1-7</strain>
        <strain evidence="2 3">DS1-2</strain>
    </source>
</reference>
<proteinExistence type="predicted"/>
<gene>
    <name evidence="2" type="ORF">D7318_16985</name>
    <name evidence="1" type="ORF">D7319_15480</name>
</gene>
<dbReference type="Pfam" id="PF13560">
    <property type="entry name" value="HTH_31"/>
    <property type="match status" value="1"/>
</dbReference>
<name>A0A3A9W656_9ACTN</name>
<evidence type="ECO:0000313" key="3">
    <source>
        <dbReference type="Proteomes" id="UP000268652"/>
    </source>
</evidence>
<sequence>MDDRAARRTGHSLTIPDALLHSEAMQRACATRNFGEILRLVNRRTGSSYADIAAAIGKMSSSRVGDIIRGTRGVRGQGVIERICDAFGIPGDMLGVPPRDWERGTLPRAASRSGVEPWLGGFSGSGDDEVEALELARRVQASDVGGETLRRLERAFDELATAYPVTAPRELLERVRTHTAYVGHLLDARATLDEHRRLIVVGGWFSLLGATLHIDLEQPGAARARLATALAAARHADHAEIEAWCYETDAWRVLTAGDHAGAAELAARARSVAPEGSSVAIQATAQEGRARARLGEAQATHRAIDSVQRLAASLELNLPPEHHYQYDPTKSLAWTATTLAWLGDAAAERHAREAVARLGPADDLSRWPRRLASANIDLALALLINDRLDEACDVAQRAVLSGRVVPSNHWRALEVVAAAEHRKLPEARHLREAYEHMRAAAISPR</sequence>
<dbReference type="AlphaFoldDB" id="A0A3A9W656"/>
<evidence type="ECO:0000313" key="2">
    <source>
        <dbReference type="EMBL" id="RKN21624.1"/>
    </source>
</evidence>
<dbReference type="EMBL" id="RBDY01000011">
    <property type="protein sequence ID" value="RKN21624.1"/>
    <property type="molecule type" value="Genomic_DNA"/>
</dbReference>
<comment type="caution">
    <text evidence="1">The sequence shown here is derived from an EMBL/GenBank/DDBJ whole genome shotgun (WGS) entry which is preliminary data.</text>
</comment>
<dbReference type="Proteomes" id="UP000268652">
    <property type="component" value="Unassembled WGS sequence"/>
</dbReference>
<dbReference type="Proteomes" id="UP000275024">
    <property type="component" value="Unassembled WGS sequence"/>
</dbReference>